<dbReference type="EMBL" id="BOMH01000004">
    <property type="protein sequence ID" value="GID62746.1"/>
    <property type="molecule type" value="Genomic_DNA"/>
</dbReference>
<sequence>MSAEGLPAVARRRVRNALRAAREASGQSQAAVAGALGWSMSKLQRIELGEVTVSPDDLRVMLEHYRIPDEEWADLVEDARIARRERYWSAEHNWELIPAGLRHLLQFETAATRMTIFQPHVLPGSLQTPRTAEAILEGWQPERDAEQAQAIRRARAQRRERVTGDAAVPDFRLMLDESVLWRVVGDRSVTAEQFLDLVEVAERPNVRVRILPFDRGALAGTMGGFTLIQFDPDDPADTVLYRERLLQDEVVDGGAEVAVFLRYFDRFWSEAMDEGVTAHVIRARAAQLSAEAAQEVWRTGLGPHR</sequence>
<proteinExistence type="predicted"/>
<protein>
    <submittedName>
        <fullName evidence="2">Transcriptional regulator</fullName>
    </submittedName>
</protein>
<keyword evidence="3" id="KW-1185">Reference proteome</keyword>
<dbReference type="InterPro" id="IPR010982">
    <property type="entry name" value="Lambda_DNA-bd_dom_sf"/>
</dbReference>
<reference evidence="2" key="1">
    <citation type="submission" date="2021-01" db="EMBL/GenBank/DDBJ databases">
        <title>Whole genome shotgun sequence of Actinoplanes cyaneus NBRC 14990.</title>
        <authorList>
            <person name="Komaki H."/>
            <person name="Tamura T."/>
        </authorList>
    </citation>
    <scope>NUCLEOTIDE SEQUENCE</scope>
    <source>
        <strain evidence="2">NBRC 14990</strain>
    </source>
</reference>
<dbReference type="Pfam" id="PF19054">
    <property type="entry name" value="DUF5753"/>
    <property type="match status" value="1"/>
</dbReference>
<dbReference type="SUPFAM" id="SSF47413">
    <property type="entry name" value="lambda repressor-like DNA-binding domains"/>
    <property type="match status" value="1"/>
</dbReference>
<dbReference type="CDD" id="cd00093">
    <property type="entry name" value="HTH_XRE"/>
    <property type="match status" value="1"/>
</dbReference>
<accession>A0A919ICH6</accession>
<dbReference type="RefSeq" id="WP_203738218.1">
    <property type="nucleotide sequence ID" value="NZ_BAAAUC010000021.1"/>
</dbReference>
<organism evidence="2 3">
    <name type="scientific">Actinoplanes cyaneus</name>
    <dbReference type="NCBI Taxonomy" id="52696"/>
    <lineage>
        <taxon>Bacteria</taxon>
        <taxon>Bacillati</taxon>
        <taxon>Actinomycetota</taxon>
        <taxon>Actinomycetes</taxon>
        <taxon>Micromonosporales</taxon>
        <taxon>Micromonosporaceae</taxon>
        <taxon>Actinoplanes</taxon>
    </lineage>
</organism>
<evidence type="ECO:0000313" key="3">
    <source>
        <dbReference type="Proteomes" id="UP000619479"/>
    </source>
</evidence>
<comment type="caution">
    <text evidence="2">The sequence shown here is derived from an EMBL/GenBank/DDBJ whole genome shotgun (WGS) entry which is preliminary data.</text>
</comment>
<dbReference type="AlphaFoldDB" id="A0A919ICH6"/>
<dbReference type="InterPro" id="IPR043917">
    <property type="entry name" value="DUF5753"/>
</dbReference>
<dbReference type="InterPro" id="IPR001387">
    <property type="entry name" value="Cro/C1-type_HTH"/>
</dbReference>
<evidence type="ECO:0000313" key="2">
    <source>
        <dbReference type="EMBL" id="GID62746.1"/>
    </source>
</evidence>
<feature type="domain" description="HTH cro/C1-type" evidence="1">
    <location>
        <begin position="18"/>
        <end position="72"/>
    </location>
</feature>
<dbReference type="Gene3D" id="1.10.260.40">
    <property type="entry name" value="lambda repressor-like DNA-binding domains"/>
    <property type="match status" value="1"/>
</dbReference>
<dbReference type="GO" id="GO:0003677">
    <property type="term" value="F:DNA binding"/>
    <property type="evidence" value="ECO:0007669"/>
    <property type="project" value="InterPro"/>
</dbReference>
<dbReference type="SMART" id="SM00530">
    <property type="entry name" value="HTH_XRE"/>
    <property type="match status" value="1"/>
</dbReference>
<name>A0A919ICH6_9ACTN</name>
<dbReference type="PROSITE" id="PS50943">
    <property type="entry name" value="HTH_CROC1"/>
    <property type="match status" value="1"/>
</dbReference>
<dbReference type="Pfam" id="PF13560">
    <property type="entry name" value="HTH_31"/>
    <property type="match status" value="1"/>
</dbReference>
<dbReference type="Proteomes" id="UP000619479">
    <property type="component" value="Unassembled WGS sequence"/>
</dbReference>
<evidence type="ECO:0000259" key="1">
    <source>
        <dbReference type="PROSITE" id="PS50943"/>
    </source>
</evidence>
<gene>
    <name evidence="2" type="ORF">Acy02nite_06270</name>
</gene>